<sequence>MRFTISSTALSNRLLSLSRVINSKNSLPILNCFMFDAQNGQLTITASDSENIVRMSLNLDSLEGEGKFAVNNHNILDAVKELPEQPLTIDVNMGEHTIYISYQNGSYNFPILEADEFPIPQPLSANTTTITLSADMLVDNITRSLFATAQDELHPVMNGIYFDITADSLAVVATDGHKLVRNLVFAVKNDVPAAFILPKKPAALLKGFIAKDSGDIVVRFDSRSAEFSFGEGNLVSRLIDGKYPNYNSVIPENNPYQITIDRKSLIGAIRRVLPFASDSSQLIRFHIANGQLDLSAEDIDFSTSAKESMTCTYEGNPMSIGFKGSSILEILGNLQSDEVNIQLADPSRAGLVVPSEQPEGENVLMLVMPVLLND</sequence>
<dbReference type="PANTHER" id="PTHR30478:SF0">
    <property type="entry name" value="BETA SLIDING CLAMP"/>
    <property type="match status" value="1"/>
</dbReference>
<evidence type="ECO:0000256" key="4">
    <source>
        <dbReference type="ARBA" id="ARBA00022490"/>
    </source>
</evidence>
<evidence type="ECO:0000256" key="3">
    <source>
        <dbReference type="ARBA" id="ARBA00021035"/>
    </source>
</evidence>
<feature type="domain" description="DNA polymerase III beta sliding clamp central" evidence="12">
    <location>
        <begin position="132"/>
        <end position="245"/>
    </location>
</feature>
<evidence type="ECO:0000256" key="1">
    <source>
        <dbReference type="ARBA" id="ARBA00004496"/>
    </source>
</evidence>
<dbReference type="GO" id="GO:0003677">
    <property type="term" value="F:DNA binding"/>
    <property type="evidence" value="ECO:0007669"/>
    <property type="project" value="UniProtKB-UniRule"/>
</dbReference>
<keyword evidence="5 10" id="KW-0808">Transferase</keyword>
<evidence type="ECO:0000256" key="7">
    <source>
        <dbReference type="ARBA" id="ARBA00022705"/>
    </source>
</evidence>
<dbReference type="RefSeq" id="WP_273158011.1">
    <property type="nucleotide sequence ID" value="NZ_JABZSJ010000001.1"/>
</dbReference>
<dbReference type="NCBIfam" id="TIGR00663">
    <property type="entry name" value="dnan"/>
    <property type="match status" value="1"/>
</dbReference>
<dbReference type="Pfam" id="PF00712">
    <property type="entry name" value="DNA_pol3_beta"/>
    <property type="match status" value="1"/>
</dbReference>
<evidence type="ECO:0000256" key="6">
    <source>
        <dbReference type="ARBA" id="ARBA00022695"/>
    </source>
</evidence>
<dbReference type="PIRSF" id="PIRSF000804">
    <property type="entry name" value="DNA_pol_III_b"/>
    <property type="match status" value="1"/>
</dbReference>
<accession>A0A930HK46</accession>
<dbReference type="GO" id="GO:0009360">
    <property type="term" value="C:DNA polymerase III complex"/>
    <property type="evidence" value="ECO:0007669"/>
    <property type="project" value="InterPro"/>
</dbReference>
<comment type="similarity">
    <text evidence="2 10">Belongs to the beta sliding clamp family.</text>
</comment>
<dbReference type="Proteomes" id="UP000771736">
    <property type="component" value="Unassembled WGS sequence"/>
</dbReference>
<dbReference type="Pfam" id="PF02767">
    <property type="entry name" value="DNA_pol3_beta_2"/>
    <property type="match status" value="1"/>
</dbReference>
<organism evidence="14 15">
    <name type="scientific">Prevotella aurantiaca</name>
    <dbReference type="NCBI Taxonomy" id="596085"/>
    <lineage>
        <taxon>Bacteria</taxon>
        <taxon>Pseudomonadati</taxon>
        <taxon>Bacteroidota</taxon>
        <taxon>Bacteroidia</taxon>
        <taxon>Bacteroidales</taxon>
        <taxon>Prevotellaceae</taxon>
        <taxon>Prevotella</taxon>
    </lineage>
</organism>
<dbReference type="Gene3D" id="3.70.10.10">
    <property type="match status" value="1"/>
</dbReference>
<comment type="subcellular location">
    <subcellularLocation>
        <location evidence="1 10">Cytoplasm</location>
    </subcellularLocation>
</comment>
<evidence type="ECO:0000256" key="10">
    <source>
        <dbReference type="PIRNR" id="PIRNR000804"/>
    </source>
</evidence>
<evidence type="ECO:0000256" key="9">
    <source>
        <dbReference type="ARBA" id="ARBA00023125"/>
    </source>
</evidence>
<feature type="domain" description="DNA polymerase III beta sliding clamp N-terminal" evidence="11">
    <location>
        <begin position="1"/>
        <end position="118"/>
    </location>
</feature>
<comment type="subunit">
    <text evidence="10">Forms a ring-shaped head-to-tail homodimer around DNA.</text>
</comment>
<dbReference type="InterPro" id="IPR022637">
    <property type="entry name" value="DNA_polIII_beta_cen"/>
</dbReference>
<protein>
    <recommendedName>
        <fullName evidence="3 10">Beta sliding clamp</fullName>
    </recommendedName>
</protein>
<reference evidence="14" key="1">
    <citation type="submission" date="2020-04" db="EMBL/GenBank/DDBJ databases">
        <title>Deep metagenomics examines the oral microbiome during advanced dental caries in children, revealing novel taxa and co-occurrences with host molecules.</title>
        <authorList>
            <person name="Baker J.L."/>
            <person name="Morton J.T."/>
            <person name="Dinis M."/>
            <person name="Alvarez R."/>
            <person name="Tran N.C."/>
            <person name="Knight R."/>
            <person name="Edlund A."/>
        </authorList>
    </citation>
    <scope>NUCLEOTIDE SEQUENCE</scope>
    <source>
        <strain evidence="14">JCVI_44_bin.5</strain>
    </source>
</reference>
<dbReference type="GO" id="GO:0008408">
    <property type="term" value="F:3'-5' exonuclease activity"/>
    <property type="evidence" value="ECO:0007669"/>
    <property type="project" value="InterPro"/>
</dbReference>
<evidence type="ECO:0000259" key="13">
    <source>
        <dbReference type="Pfam" id="PF02768"/>
    </source>
</evidence>
<keyword evidence="7 10" id="KW-0235">DNA replication</keyword>
<evidence type="ECO:0000256" key="2">
    <source>
        <dbReference type="ARBA" id="ARBA00010752"/>
    </source>
</evidence>
<feature type="domain" description="DNA polymerase III beta sliding clamp C-terminal" evidence="13">
    <location>
        <begin position="248"/>
        <end position="365"/>
    </location>
</feature>
<dbReference type="InterPro" id="IPR001001">
    <property type="entry name" value="DNA_polIII_beta"/>
</dbReference>
<dbReference type="PANTHER" id="PTHR30478">
    <property type="entry name" value="DNA POLYMERASE III SUBUNIT BETA"/>
    <property type="match status" value="1"/>
</dbReference>
<evidence type="ECO:0000313" key="14">
    <source>
        <dbReference type="EMBL" id="MBF1383254.1"/>
    </source>
</evidence>
<comment type="function">
    <text evidence="10">Confers DNA tethering and processivity to DNA polymerases and other proteins. Acts as a clamp, forming a ring around DNA (a reaction catalyzed by the clamp-loading complex) which diffuses in an ATP-independent manner freely and bidirectionally along dsDNA. Initially characterized for its ability to contact the catalytic subunit of DNA polymerase III (Pol III), a complex, multichain enzyme responsible for most of the replicative synthesis in bacteria; Pol III exhibits 3'-5' exonuclease proofreading activity. The beta chain is required for initiation of replication as well as for processivity of DNA replication.</text>
</comment>
<dbReference type="EMBL" id="JABZSJ010000001">
    <property type="protein sequence ID" value="MBF1383254.1"/>
    <property type="molecule type" value="Genomic_DNA"/>
</dbReference>
<dbReference type="GO" id="GO:0005737">
    <property type="term" value="C:cytoplasm"/>
    <property type="evidence" value="ECO:0007669"/>
    <property type="project" value="UniProtKB-SubCell"/>
</dbReference>
<evidence type="ECO:0000259" key="11">
    <source>
        <dbReference type="Pfam" id="PF00712"/>
    </source>
</evidence>
<evidence type="ECO:0000313" key="15">
    <source>
        <dbReference type="Proteomes" id="UP000771736"/>
    </source>
</evidence>
<dbReference type="GO" id="GO:0006271">
    <property type="term" value="P:DNA strand elongation involved in DNA replication"/>
    <property type="evidence" value="ECO:0007669"/>
    <property type="project" value="TreeGrafter"/>
</dbReference>
<dbReference type="InterPro" id="IPR022634">
    <property type="entry name" value="DNA_polIII_beta_N"/>
</dbReference>
<dbReference type="AlphaFoldDB" id="A0A930HK46"/>
<dbReference type="CDD" id="cd00140">
    <property type="entry name" value="beta_clamp"/>
    <property type="match status" value="1"/>
</dbReference>
<keyword evidence="9" id="KW-0238">DNA-binding</keyword>
<evidence type="ECO:0000259" key="12">
    <source>
        <dbReference type="Pfam" id="PF02767"/>
    </source>
</evidence>
<dbReference type="InterPro" id="IPR022635">
    <property type="entry name" value="DNA_polIII_beta_C"/>
</dbReference>
<keyword evidence="8 10" id="KW-0239">DNA-directed DNA polymerase</keyword>
<gene>
    <name evidence="14" type="primary">dnaN</name>
    <name evidence="14" type="ORF">HXN26_00115</name>
</gene>
<keyword evidence="6 10" id="KW-0548">Nucleotidyltransferase</keyword>
<comment type="caution">
    <text evidence="14">The sequence shown here is derived from an EMBL/GenBank/DDBJ whole genome shotgun (WGS) entry which is preliminary data.</text>
</comment>
<dbReference type="Pfam" id="PF02768">
    <property type="entry name" value="DNA_pol3_beta_3"/>
    <property type="match status" value="1"/>
</dbReference>
<dbReference type="InterPro" id="IPR046938">
    <property type="entry name" value="DNA_clamp_sf"/>
</dbReference>
<evidence type="ECO:0000256" key="8">
    <source>
        <dbReference type="ARBA" id="ARBA00022932"/>
    </source>
</evidence>
<dbReference type="Gene3D" id="3.10.150.10">
    <property type="entry name" value="DNA Polymerase III, subunit A, domain 2"/>
    <property type="match status" value="1"/>
</dbReference>
<dbReference type="GO" id="GO:0003887">
    <property type="term" value="F:DNA-directed DNA polymerase activity"/>
    <property type="evidence" value="ECO:0007669"/>
    <property type="project" value="UniProtKB-UniRule"/>
</dbReference>
<keyword evidence="4 10" id="KW-0963">Cytoplasm</keyword>
<name>A0A930HK46_9BACT</name>
<dbReference type="SUPFAM" id="SSF55979">
    <property type="entry name" value="DNA clamp"/>
    <property type="match status" value="3"/>
</dbReference>
<evidence type="ECO:0000256" key="5">
    <source>
        <dbReference type="ARBA" id="ARBA00022679"/>
    </source>
</evidence>
<proteinExistence type="inferred from homology"/>
<dbReference type="SMART" id="SM00480">
    <property type="entry name" value="POL3Bc"/>
    <property type="match status" value="1"/>
</dbReference>